<evidence type="ECO:0000256" key="3">
    <source>
        <dbReference type="ARBA" id="ARBA00022692"/>
    </source>
</evidence>
<dbReference type="GO" id="GO:0005886">
    <property type="term" value="C:plasma membrane"/>
    <property type="evidence" value="ECO:0007669"/>
    <property type="project" value="UniProtKB-SubCell"/>
</dbReference>
<dbReference type="OrthoDB" id="371891at2157"/>
<keyword evidence="9" id="KW-1185">Reference proteome</keyword>
<accession>A0A097QV67</accession>
<evidence type="ECO:0000256" key="1">
    <source>
        <dbReference type="ARBA" id="ARBA00004651"/>
    </source>
</evidence>
<keyword evidence="2" id="KW-1003">Cell membrane</keyword>
<dbReference type="EMBL" id="CP008887">
    <property type="protein sequence ID" value="AIU70358.1"/>
    <property type="molecule type" value="Genomic_DNA"/>
</dbReference>
<dbReference type="STRING" id="1505907.TEU_08465"/>
<keyword evidence="5 6" id="KW-0472">Membrane</keyword>
<evidence type="ECO:0000256" key="2">
    <source>
        <dbReference type="ARBA" id="ARBA00022475"/>
    </source>
</evidence>
<keyword evidence="3 6" id="KW-0812">Transmembrane</keyword>
<feature type="transmembrane region" description="Helical" evidence="6">
    <location>
        <begin position="332"/>
        <end position="351"/>
    </location>
</feature>
<dbReference type="AlphaFoldDB" id="A0A097QV67"/>
<evidence type="ECO:0000256" key="6">
    <source>
        <dbReference type="SAM" id="Phobius"/>
    </source>
</evidence>
<feature type="transmembrane region" description="Helical" evidence="6">
    <location>
        <begin position="498"/>
        <end position="520"/>
    </location>
</feature>
<feature type="transmembrane region" description="Helical" evidence="6">
    <location>
        <begin position="102"/>
        <end position="127"/>
    </location>
</feature>
<feature type="transmembrane region" description="Helical" evidence="6">
    <location>
        <begin position="272"/>
        <end position="294"/>
    </location>
</feature>
<feature type="transmembrane region" description="Helical" evidence="6">
    <location>
        <begin position="450"/>
        <end position="471"/>
    </location>
</feature>
<evidence type="ECO:0000313" key="8">
    <source>
        <dbReference type="EMBL" id="AIU70358.1"/>
    </source>
</evidence>
<dbReference type="InterPro" id="IPR050586">
    <property type="entry name" value="CPA3_Na-H_Antiporter_D"/>
</dbReference>
<dbReference type="Pfam" id="PF00361">
    <property type="entry name" value="Proton_antipo_M"/>
    <property type="match status" value="1"/>
</dbReference>
<feature type="transmembrane region" description="Helical" evidence="6">
    <location>
        <begin position="301"/>
        <end position="326"/>
    </location>
</feature>
<feature type="transmembrane region" description="Helical" evidence="6">
    <location>
        <begin position="148"/>
        <end position="170"/>
    </location>
</feature>
<feature type="transmembrane region" description="Helical" evidence="6">
    <location>
        <begin position="31"/>
        <end position="48"/>
    </location>
</feature>
<evidence type="ECO:0000256" key="4">
    <source>
        <dbReference type="ARBA" id="ARBA00022989"/>
    </source>
</evidence>
<evidence type="ECO:0000259" key="7">
    <source>
        <dbReference type="Pfam" id="PF00361"/>
    </source>
</evidence>
<feature type="transmembrane region" description="Helical" evidence="6">
    <location>
        <begin position="75"/>
        <end position="96"/>
    </location>
</feature>
<dbReference type="HOGENOM" id="CLU_007100_9_5_2"/>
<dbReference type="PANTHER" id="PTHR42703">
    <property type="entry name" value="NADH DEHYDROGENASE"/>
    <property type="match status" value="1"/>
</dbReference>
<dbReference type="GeneID" id="25153465"/>
<gene>
    <name evidence="8" type="ORF">TEU_08465</name>
</gene>
<comment type="subcellular location">
    <subcellularLocation>
        <location evidence="1">Cell membrane</location>
        <topology evidence="1">Multi-pass membrane protein</topology>
    </subcellularLocation>
</comment>
<dbReference type="InterPro" id="IPR001750">
    <property type="entry name" value="ND/Mrp_TM"/>
</dbReference>
<evidence type="ECO:0000256" key="5">
    <source>
        <dbReference type="ARBA" id="ARBA00023136"/>
    </source>
</evidence>
<dbReference type="RefSeq" id="WP_050003329.1">
    <property type="nucleotide sequence ID" value="NZ_CP008887.1"/>
</dbReference>
<feature type="transmembrane region" description="Helical" evidence="6">
    <location>
        <begin position="596"/>
        <end position="613"/>
    </location>
</feature>
<dbReference type="Proteomes" id="UP000029980">
    <property type="component" value="Chromosome"/>
</dbReference>
<feature type="transmembrane region" description="Helical" evidence="6">
    <location>
        <begin position="372"/>
        <end position="392"/>
    </location>
</feature>
<feature type="transmembrane region" description="Helical" evidence="6">
    <location>
        <begin position="404"/>
        <end position="429"/>
    </location>
</feature>
<protein>
    <submittedName>
        <fullName evidence="8">NADH dehydrogenase</fullName>
    </submittedName>
</protein>
<dbReference type="PANTHER" id="PTHR42703:SF1">
    <property type="entry name" value="NA(+)_H(+) ANTIPORTER SUBUNIT D1"/>
    <property type="match status" value="1"/>
</dbReference>
<reference evidence="8 9" key="1">
    <citation type="journal article" date="2015" name="Int. J. Syst. Evol. Microbiol.">
        <title>Thermococcus eurythermalis sp. nov., a conditional piezophilic hyperthermophilic archaeon with a wide temperature range isolated from an oil-immersed chimney in the Guaymas Basin.</title>
        <authorList>
            <person name="Zhao W."/>
            <person name="Zeng X."/>
            <person name="Xiao X."/>
        </authorList>
    </citation>
    <scope>NUCLEOTIDE SEQUENCE [LARGE SCALE GENOMIC DNA]</scope>
    <source>
        <strain evidence="8 9">A501</strain>
    </source>
</reference>
<feature type="transmembrane region" description="Helical" evidence="6">
    <location>
        <begin position="199"/>
        <end position="221"/>
    </location>
</feature>
<proteinExistence type="predicted"/>
<dbReference type="KEGG" id="teu:TEU_08465"/>
<keyword evidence="4 6" id="KW-1133">Transmembrane helix</keyword>
<sequence length="614" mass="67117">MINELLIILFAPLVAGVIAWALDIRGIREAIGIIGAAVPLAMLAKLYSQVLDGAINHSITISGFTLQFQLNSMSWYFAAVASLVGLAMAFGMAVTSRESYEWLFALMSFTGVLGVFLSQDFVGFFLFWELMTFASFMMVLKRNRHESLKYFVLSVIGAYAMLIAIGMLYAKTGALDFASIRQALYLDAAMGTITTRETAIIFALFLTAFGVKAGAFPLHVWAPGAYSETDQSYTAFFSGALSKAGAYGFLLLYVLMGYKLYAAFGTFHDHLVFAYIIAWIGALTVIIASFLAVLQEDIRKLFAYSSVGQVGYILLAFGLGTSLGFAGGLFHVLSHAVFKGLFWLVTAAIILQTGKTQFKDMGGLAEKMPFTFAMGLIAVLSLAGIPPMAGFASKWLIYEAAIQAHMPLVAGAIFLGSALAFAYVVRFLYAVWFGQRPSDLEDVKEAPLPLLIGMAILAIPNIVFGIAPGIVTDYLNKMLGGEVVGGDYYKLVTPTGTYNALLVTVVLVLGLAIAGLIYIYGARTRRIPVTNTYQSGNPVTEEFNLSIRRNFYRPLAEALGFWLRYSFDRFYERLAGIAEDFADSLRQAFYNGNVQSYSWYLAIVLLILALWGVL</sequence>
<name>A0A097QV67_9EURY</name>
<dbReference type="NCBIfam" id="NF006419">
    <property type="entry name" value="PRK08668.1"/>
    <property type="match status" value="1"/>
</dbReference>
<organism evidence="8 9">
    <name type="scientific">Thermococcus eurythermalis</name>
    <dbReference type="NCBI Taxonomy" id="1505907"/>
    <lineage>
        <taxon>Archaea</taxon>
        <taxon>Methanobacteriati</taxon>
        <taxon>Methanobacteriota</taxon>
        <taxon>Thermococci</taxon>
        <taxon>Thermococcales</taxon>
        <taxon>Thermococcaceae</taxon>
        <taxon>Thermococcus</taxon>
    </lineage>
</organism>
<feature type="transmembrane region" description="Helical" evidence="6">
    <location>
        <begin position="233"/>
        <end position="256"/>
    </location>
</feature>
<evidence type="ECO:0000313" key="9">
    <source>
        <dbReference type="Proteomes" id="UP000029980"/>
    </source>
</evidence>
<feature type="domain" description="NADH:quinone oxidoreductase/Mrp antiporter transmembrane" evidence="7">
    <location>
        <begin position="118"/>
        <end position="418"/>
    </location>
</feature>